<keyword evidence="3" id="KW-0812">Transmembrane</keyword>
<dbReference type="EMBL" id="JAJSOF020000021">
    <property type="protein sequence ID" value="KAJ4436608.1"/>
    <property type="molecule type" value="Genomic_DNA"/>
</dbReference>
<dbReference type="PANTHER" id="PTHR15231">
    <property type="entry name" value="PHOSPHATIDYLINOSITOL N-ACETYLGLUCOSAMINYLTRANSFERASE SUBUNIT H"/>
    <property type="match status" value="1"/>
</dbReference>
<comment type="caution">
    <text evidence="5">The sequence shown here is derived from an EMBL/GenBank/DDBJ whole genome shotgun (WGS) entry which is preliminary data.</text>
</comment>
<dbReference type="PANTHER" id="PTHR15231:SF1">
    <property type="entry name" value="PHOSPHATIDYLINOSITOL N-ACETYLGLUCOSAMINYLTRANSFERASE SUBUNIT H"/>
    <property type="match status" value="1"/>
</dbReference>
<name>A0ABQ8SRR4_PERAM</name>
<sequence>MSETQGRVTKLTSSQESVDGKNLLLDIIHHDTSNLCFEFTVKNVSKCFTVKELFFSGIVILAVLAVLDIYHPNFYAVIFLICIIVRFFVKLLWTVKSESVLLIAPVGLQLTATYQSGHQTSRFIPWYFITDVIINEAINLHRVVYYLAVLVEQPYCATTTKKLIPLFQVIILRGGP</sequence>
<organism evidence="5 6">
    <name type="scientific">Periplaneta americana</name>
    <name type="common">American cockroach</name>
    <name type="synonym">Blatta americana</name>
    <dbReference type="NCBI Taxonomy" id="6978"/>
    <lineage>
        <taxon>Eukaryota</taxon>
        <taxon>Metazoa</taxon>
        <taxon>Ecdysozoa</taxon>
        <taxon>Arthropoda</taxon>
        <taxon>Hexapoda</taxon>
        <taxon>Insecta</taxon>
        <taxon>Pterygota</taxon>
        <taxon>Neoptera</taxon>
        <taxon>Polyneoptera</taxon>
        <taxon>Dictyoptera</taxon>
        <taxon>Blattodea</taxon>
        <taxon>Blattoidea</taxon>
        <taxon>Blattidae</taxon>
        <taxon>Blattinae</taxon>
        <taxon>Periplaneta</taxon>
    </lineage>
</organism>
<proteinExistence type="inferred from homology"/>
<evidence type="ECO:0000256" key="1">
    <source>
        <dbReference type="ARBA" id="ARBA00004687"/>
    </source>
</evidence>
<keyword evidence="3" id="KW-0472">Membrane</keyword>
<comment type="similarity">
    <text evidence="2">Belongs to the PIGH family.</text>
</comment>
<feature type="transmembrane region" description="Helical" evidence="3">
    <location>
        <begin position="76"/>
        <end position="93"/>
    </location>
</feature>
<keyword evidence="6" id="KW-1185">Reference proteome</keyword>
<dbReference type="Pfam" id="PF10181">
    <property type="entry name" value="PIG-H"/>
    <property type="match status" value="1"/>
</dbReference>
<feature type="transmembrane region" description="Helical" evidence="3">
    <location>
        <begin position="53"/>
        <end position="70"/>
    </location>
</feature>
<evidence type="ECO:0000259" key="4">
    <source>
        <dbReference type="Pfam" id="PF10181"/>
    </source>
</evidence>
<protein>
    <recommendedName>
        <fullName evidence="4">Phosphatidylinositol N-acetylglucosaminyltransferase subunit H conserved domain-containing protein</fullName>
    </recommendedName>
</protein>
<feature type="domain" description="Phosphatidylinositol N-acetylglucosaminyltransferase subunit H conserved" evidence="4">
    <location>
        <begin position="99"/>
        <end position="168"/>
    </location>
</feature>
<dbReference type="InterPro" id="IPR019328">
    <property type="entry name" value="PIGH-H_dom"/>
</dbReference>
<dbReference type="InterPro" id="IPR044215">
    <property type="entry name" value="PIG-H"/>
</dbReference>
<evidence type="ECO:0000313" key="6">
    <source>
        <dbReference type="Proteomes" id="UP001148838"/>
    </source>
</evidence>
<evidence type="ECO:0000313" key="5">
    <source>
        <dbReference type="EMBL" id="KAJ4436608.1"/>
    </source>
</evidence>
<accession>A0ABQ8SRR4</accession>
<reference evidence="5 6" key="1">
    <citation type="journal article" date="2022" name="Allergy">
        <title>Genome assembly and annotation of Periplaneta americana reveal a comprehensive cockroach allergen profile.</title>
        <authorList>
            <person name="Wang L."/>
            <person name="Xiong Q."/>
            <person name="Saelim N."/>
            <person name="Wang L."/>
            <person name="Nong W."/>
            <person name="Wan A.T."/>
            <person name="Shi M."/>
            <person name="Liu X."/>
            <person name="Cao Q."/>
            <person name="Hui J.H.L."/>
            <person name="Sookrung N."/>
            <person name="Leung T.F."/>
            <person name="Tungtrongchitr A."/>
            <person name="Tsui S.K.W."/>
        </authorList>
    </citation>
    <scope>NUCLEOTIDE SEQUENCE [LARGE SCALE GENOMIC DNA]</scope>
    <source>
        <strain evidence="5">PWHHKU_190912</strain>
    </source>
</reference>
<dbReference type="Proteomes" id="UP001148838">
    <property type="component" value="Unassembled WGS sequence"/>
</dbReference>
<evidence type="ECO:0000256" key="2">
    <source>
        <dbReference type="ARBA" id="ARBA00009610"/>
    </source>
</evidence>
<comment type="pathway">
    <text evidence="1">Glycolipid biosynthesis; glycosylphosphatidylinositol-anchor biosynthesis.</text>
</comment>
<gene>
    <name evidence="5" type="ORF">ANN_16642</name>
</gene>
<evidence type="ECO:0000256" key="3">
    <source>
        <dbReference type="SAM" id="Phobius"/>
    </source>
</evidence>
<keyword evidence="3" id="KW-1133">Transmembrane helix</keyword>